<keyword evidence="1" id="KW-1133">Transmembrane helix</keyword>
<dbReference type="RefSeq" id="WP_390193587.1">
    <property type="nucleotide sequence ID" value="NZ_JBHMEP010000003.1"/>
</dbReference>
<keyword evidence="3" id="KW-1185">Reference proteome</keyword>
<sequence>MTANVSAINGVSEMGCCDNKAKDKNQNMNKIRKVPWFGVVLGVLAILVMLNWQ</sequence>
<evidence type="ECO:0008006" key="4">
    <source>
        <dbReference type="Google" id="ProtNLM"/>
    </source>
</evidence>
<proteinExistence type="predicted"/>
<dbReference type="Proteomes" id="UP001589645">
    <property type="component" value="Unassembled WGS sequence"/>
</dbReference>
<protein>
    <recommendedName>
        <fullName evidence="4">Glutamate-1-semialdehyde aminotransferase</fullName>
    </recommendedName>
</protein>
<keyword evidence="1" id="KW-0472">Membrane</keyword>
<name>A0ABV5HP97_9VIBR</name>
<organism evidence="2 3">
    <name type="scientific">Vibrio olivae</name>
    <dbReference type="NCBI Taxonomy" id="1243002"/>
    <lineage>
        <taxon>Bacteria</taxon>
        <taxon>Pseudomonadati</taxon>
        <taxon>Pseudomonadota</taxon>
        <taxon>Gammaproteobacteria</taxon>
        <taxon>Vibrionales</taxon>
        <taxon>Vibrionaceae</taxon>
        <taxon>Vibrio</taxon>
    </lineage>
</organism>
<dbReference type="EMBL" id="JBHMEP010000003">
    <property type="protein sequence ID" value="MFB9135944.1"/>
    <property type="molecule type" value="Genomic_DNA"/>
</dbReference>
<evidence type="ECO:0000256" key="1">
    <source>
        <dbReference type="SAM" id="Phobius"/>
    </source>
</evidence>
<comment type="caution">
    <text evidence="2">The sequence shown here is derived from an EMBL/GenBank/DDBJ whole genome shotgun (WGS) entry which is preliminary data.</text>
</comment>
<reference evidence="2 3" key="1">
    <citation type="submission" date="2024-09" db="EMBL/GenBank/DDBJ databases">
        <authorList>
            <person name="Sun Q."/>
            <person name="Mori K."/>
        </authorList>
    </citation>
    <scope>NUCLEOTIDE SEQUENCE [LARGE SCALE GENOMIC DNA]</scope>
    <source>
        <strain evidence="2 3">CECT 8064</strain>
    </source>
</reference>
<feature type="transmembrane region" description="Helical" evidence="1">
    <location>
        <begin position="34"/>
        <end position="52"/>
    </location>
</feature>
<gene>
    <name evidence="2" type="ORF">ACFFUV_13310</name>
</gene>
<keyword evidence="1" id="KW-0812">Transmembrane</keyword>
<evidence type="ECO:0000313" key="2">
    <source>
        <dbReference type="EMBL" id="MFB9135944.1"/>
    </source>
</evidence>
<accession>A0ABV5HP97</accession>
<evidence type="ECO:0000313" key="3">
    <source>
        <dbReference type="Proteomes" id="UP001589645"/>
    </source>
</evidence>